<dbReference type="InterPro" id="IPR005135">
    <property type="entry name" value="Endo/exonuclease/phosphatase"/>
</dbReference>
<dbReference type="AlphaFoldDB" id="A0A7W6EPB3"/>
<keyword evidence="10" id="KW-1185">Reference proteome</keyword>
<dbReference type="Proteomes" id="UP000541352">
    <property type="component" value="Unassembled WGS sequence"/>
</dbReference>
<keyword evidence="3 9" id="KW-0378">Hydrolase</keyword>
<sequence>MQILTYNVNGIRAAMRNGLTEWLADKSFDILCFQEVKATLDQVSLLEFEALGYQLVGWNAAQKKGYSGVAIFAKTPADRCVHGCGMELYDYEGRVVRADFGGLTVVNAYFPSGTSGDERQDVKMRFLEDFYEWIHTIRQTGQHLVIVGDYNIAHQEIDIHDPVRNKNTTGFLPEERAWMTKWFESGFTDAFRHANPDLVEYSWWSYRAGARGNNKGWRIDYQSISSDLKDKIVACRQLADAVHSDHCPVWLEIAYP</sequence>
<evidence type="ECO:0000313" key="10">
    <source>
        <dbReference type="Proteomes" id="UP000541352"/>
    </source>
</evidence>
<dbReference type="GO" id="GO:0008081">
    <property type="term" value="F:phosphoric diester hydrolase activity"/>
    <property type="evidence" value="ECO:0007669"/>
    <property type="project" value="TreeGrafter"/>
</dbReference>
<dbReference type="NCBIfam" id="TIGR00195">
    <property type="entry name" value="exoDNase_III"/>
    <property type="match status" value="1"/>
</dbReference>
<dbReference type="EMBL" id="JACIBY010000002">
    <property type="protein sequence ID" value="MBB3837166.1"/>
    <property type="molecule type" value="Genomic_DNA"/>
</dbReference>
<feature type="active site" description="Proton donor/acceptor" evidence="5">
    <location>
        <position position="149"/>
    </location>
</feature>
<comment type="cofactor">
    <cofactor evidence="6">
        <name>Mg(2+)</name>
        <dbReference type="ChEBI" id="CHEBI:18420"/>
    </cofactor>
    <cofactor evidence="6">
        <name>Mn(2+)</name>
        <dbReference type="ChEBI" id="CHEBI:29035"/>
    </cofactor>
    <text evidence="6">Probably binds two magnesium or manganese ions per subunit.</text>
</comment>
<dbReference type="Pfam" id="PF03372">
    <property type="entry name" value="Exo_endo_phos"/>
    <property type="match status" value="1"/>
</dbReference>
<dbReference type="SUPFAM" id="SSF56219">
    <property type="entry name" value="DNase I-like"/>
    <property type="match status" value="1"/>
</dbReference>
<proteinExistence type="inferred from homology"/>
<evidence type="ECO:0000259" key="8">
    <source>
        <dbReference type="Pfam" id="PF03372"/>
    </source>
</evidence>
<evidence type="ECO:0000256" key="1">
    <source>
        <dbReference type="ARBA" id="ARBA00007092"/>
    </source>
</evidence>
<organism evidence="9 10">
    <name type="scientific">Runella defluvii</name>
    <dbReference type="NCBI Taxonomy" id="370973"/>
    <lineage>
        <taxon>Bacteria</taxon>
        <taxon>Pseudomonadati</taxon>
        <taxon>Bacteroidota</taxon>
        <taxon>Cytophagia</taxon>
        <taxon>Cytophagales</taxon>
        <taxon>Spirosomataceae</taxon>
        <taxon>Runella</taxon>
    </lineage>
</organism>
<dbReference type="GO" id="GO:0046872">
    <property type="term" value="F:metal ion binding"/>
    <property type="evidence" value="ECO:0007669"/>
    <property type="project" value="UniProtKB-KW"/>
</dbReference>
<dbReference type="GO" id="GO:0003906">
    <property type="term" value="F:DNA-(apurinic or apyrimidinic site) endonuclease activity"/>
    <property type="evidence" value="ECO:0007669"/>
    <property type="project" value="TreeGrafter"/>
</dbReference>
<evidence type="ECO:0000256" key="7">
    <source>
        <dbReference type="PIRSR" id="PIRSR604808-3"/>
    </source>
</evidence>
<evidence type="ECO:0000256" key="2">
    <source>
        <dbReference type="ARBA" id="ARBA00022723"/>
    </source>
</evidence>
<gene>
    <name evidence="9" type="ORF">FHS57_001160</name>
</gene>
<protein>
    <submittedName>
        <fullName evidence="9">Exodeoxyribonuclease-3</fullName>
        <ecNumber evidence="9">3.1.11.2</ecNumber>
    </submittedName>
</protein>
<dbReference type="PANTHER" id="PTHR22748">
    <property type="entry name" value="AP ENDONUCLEASE"/>
    <property type="match status" value="1"/>
</dbReference>
<feature type="active site" evidence="5">
    <location>
        <position position="109"/>
    </location>
</feature>
<feature type="binding site" evidence="6">
    <location>
        <position position="246"/>
    </location>
    <ligand>
        <name>Mg(2+)</name>
        <dbReference type="ChEBI" id="CHEBI:18420"/>
        <label>1</label>
    </ligand>
</feature>
<feature type="domain" description="Endonuclease/exonuclease/phosphatase" evidence="8">
    <location>
        <begin position="4"/>
        <end position="222"/>
    </location>
</feature>
<feature type="site" description="Transition state stabilizer" evidence="7">
    <location>
        <position position="151"/>
    </location>
</feature>
<dbReference type="GO" id="GO:0008311">
    <property type="term" value="F:double-stranded DNA 3'-5' DNA exonuclease activity"/>
    <property type="evidence" value="ECO:0007669"/>
    <property type="project" value="UniProtKB-EC"/>
</dbReference>
<dbReference type="PROSITE" id="PS51435">
    <property type="entry name" value="AP_NUCLEASE_F1_4"/>
    <property type="match status" value="1"/>
</dbReference>
<dbReference type="NCBIfam" id="TIGR00633">
    <property type="entry name" value="xth"/>
    <property type="match status" value="1"/>
</dbReference>
<feature type="site" description="Interaction with DNA substrate" evidence="7">
    <location>
        <position position="246"/>
    </location>
</feature>
<feature type="binding site" evidence="6">
    <location>
        <position position="35"/>
    </location>
    <ligand>
        <name>Mg(2+)</name>
        <dbReference type="ChEBI" id="CHEBI:18420"/>
        <label>1</label>
    </ligand>
</feature>
<dbReference type="PANTHER" id="PTHR22748:SF6">
    <property type="entry name" value="DNA-(APURINIC OR APYRIMIDINIC SITE) ENDONUCLEASE"/>
    <property type="match status" value="1"/>
</dbReference>
<dbReference type="RefSeq" id="WP_183971922.1">
    <property type="nucleotide sequence ID" value="NZ_JACIBY010000002.1"/>
</dbReference>
<dbReference type="GO" id="GO:0006284">
    <property type="term" value="P:base-excision repair"/>
    <property type="evidence" value="ECO:0007669"/>
    <property type="project" value="TreeGrafter"/>
</dbReference>
<keyword evidence="6" id="KW-0464">Manganese</keyword>
<feature type="active site" description="Proton acceptor" evidence="5">
    <location>
        <position position="246"/>
    </location>
</feature>
<evidence type="ECO:0000313" key="9">
    <source>
        <dbReference type="EMBL" id="MBB3837166.1"/>
    </source>
</evidence>
<comment type="caution">
    <text evidence="9">The sequence shown here is derived from an EMBL/GenBank/DDBJ whole genome shotgun (WGS) entry which is preliminary data.</text>
</comment>
<reference evidence="9 10" key="1">
    <citation type="submission" date="2020-08" db="EMBL/GenBank/DDBJ databases">
        <title>Genomic Encyclopedia of Type Strains, Phase IV (KMG-IV): sequencing the most valuable type-strain genomes for metagenomic binning, comparative biology and taxonomic classification.</title>
        <authorList>
            <person name="Goeker M."/>
        </authorList>
    </citation>
    <scope>NUCLEOTIDE SEQUENCE [LARGE SCALE GENOMIC DNA]</scope>
    <source>
        <strain evidence="9 10">DSM 17976</strain>
    </source>
</reference>
<accession>A0A7W6EPB3</accession>
<feature type="binding site" evidence="6">
    <location>
        <position position="149"/>
    </location>
    <ligand>
        <name>Mg(2+)</name>
        <dbReference type="ChEBI" id="CHEBI:18420"/>
        <label>1</label>
    </ligand>
</feature>
<evidence type="ECO:0000256" key="3">
    <source>
        <dbReference type="ARBA" id="ARBA00022801"/>
    </source>
</evidence>
<feature type="binding site" evidence="6">
    <location>
        <position position="245"/>
    </location>
    <ligand>
        <name>Mg(2+)</name>
        <dbReference type="ChEBI" id="CHEBI:18420"/>
        <label>1</label>
    </ligand>
</feature>
<feature type="binding site" evidence="6">
    <location>
        <position position="151"/>
    </location>
    <ligand>
        <name>Mg(2+)</name>
        <dbReference type="ChEBI" id="CHEBI:18420"/>
        <label>1</label>
    </ligand>
</feature>
<evidence type="ECO:0000256" key="4">
    <source>
        <dbReference type="ARBA" id="ARBA00022842"/>
    </source>
</evidence>
<evidence type="ECO:0000256" key="6">
    <source>
        <dbReference type="PIRSR" id="PIRSR604808-2"/>
    </source>
</evidence>
<keyword evidence="2 6" id="KW-0479">Metal-binding</keyword>
<comment type="similarity">
    <text evidence="1">Belongs to the DNA repair enzymes AP/ExoA family.</text>
</comment>
<evidence type="ECO:0000256" key="5">
    <source>
        <dbReference type="PIRSR" id="PIRSR604808-1"/>
    </source>
</evidence>
<dbReference type="InterPro" id="IPR036691">
    <property type="entry name" value="Endo/exonu/phosph_ase_sf"/>
</dbReference>
<dbReference type="Gene3D" id="3.60.10.10">
    <property type="entry name" value="Endonuclease/exonuclease/phosphatase"/>
    <property type="match status" value="1"/>
</dbReference>
<name>A0A7W6EPB3_9BACT</name>
<keyword evidence="4 6" id="KW-0460">Magnesium</keyword>
<dbReference type="CDD" id="cd10281">
    <property type="entry name" value="Nape_like_AP-endo"/>
    <property type="match status" value="1"/>
</dbReference>
<feature type="site" description="Important for catalytic activity" evidence="7">
    <location>
        <position position="220"/>
    </location>
</feature>
<feature type="binding site" evidence="6">
    <location>
        <position position="7"/>
    </location>
    <ligand>
        <name>Mg(2+)</name>
        <dbReference type="ChEBI" id="CHEBI:18420"/>
        <label>1</label>
    </ligand>
</feature>
<dbReference type="EC" id="3.1.11.2" evidence="9"/>
<dbReference type="InterPro" id="IPR004808">
    <property type="entry name" value="AP_endonuc_1"/>
</dbReference>